<proteinExistence type="predicted"/>
<feature type="region of interest" description="Disordered" evidence="1">
    <location>
        <begin position="115"/>
        <end position="138"/>
    </location>
</feature>
<accession>A0A1G2LDG3</accession>
<reference evidence="2 3" key="1">
    <citation type="journal article" date="2016" name="Nat. Commun.">
        <title>Thousands of microbial genomes shed light on interconnected biogeochemical processes in an aquifer system.</title>
        <authorList>
            <person name="Anantharaman K."/>
            <person name="Brown C.T."/>
            <person name="Hug L.A."/>
            <person name="Sharon I."/>
            <person name="Castelle C.J."/>
            <person name="Probst A.J."/>
            <person name="Thomas B.C."/>
            <person name="Singh A."/>
            <person name="Wilkins M.J."/>
            <person name="Karaoz U."/>
            <person name="Brodie E.L."/>
            <person name="Williams K.H."/>
            <person name="Hubbard S.S."/>
            <person name="Banfield J.F."/>
        </authorList>
    </citation>
    <scope>NUCLEOTIDE SEQUENCE [LARGE SCALE GENOMIC DNA]</scope>
</reference>
<evidence type="ECO:0000313" key="3">
    <source>
        <dbReference type="Proteomes" id="UP000176705"/>
    </source>
</evidence>
<dbReference type="Proteomes" id="UP000176705">
    <property type="component" value="Unassembled WGS sequence"/>
</dbReference>
<organism evidence="2 3">
    <name type="scientific">Candidatus Sungbacteria bacterium RIFCSPLOWO2_01_FULL_59_16</name>
    <dbReference type="NCBI Taxonomy" id="1802280"/>
    <lineage>
        <taxon>Bacteria</taxon>
        <taxon>Candidatus Sungiibacteriota</taxon>
    </lineage>
</organism>
<evidence type="ECO:0000313" key="2">
    <source>
        <dbReference type="EMBL" id="OHA08852.1"/>
    </source>
</evidence>
<evidence type="ECO:0000256" key="1">
    <source>
        <dbReference type="SAM" id="MobiDB-lite"/>
    </source>
</evidence>
<sequence>MPKRLTKKAYRTRQEAFDKEFGGGKAARLIELGGAYTDAKAAKAFFSELDTSKPGEAEPPYPGWVARQYRLLTGKSKPRHDNRVPRPDLTAGKIRAALRRAGTLAGAARILQTTPDTVRRKAKKSRVRIPDPPPKPQRVYPDSTIKGIEREILNGAASVREIGRRLGMRRDAIRECVAAHNRSVPREMRIILPRGKSGGRRNMEQIVIVPRRFEYHPSFGVR</sequence>
<dbReference type="AlphaFoldDB" id="A0A1G2LDG3"/>
<gene>
    <name evidence="2" type="ORF">A3B37_00695</name>
</gene>
<name>A0A1G2LDG3_9BACT</name>
<protein>
    <submittedName>
        <fullName evidence="2">Uncharacterized protein</fullName>
    </submittedName>
</protein>
<dbReference type="STRING" id="1802280.A3B37_00695"/>
<comment type="caution">
    <text evidence="2">The sequence shown here is derived from an EMBL/GenBank/DDBJ whole genome shotgun (WGS) entry which is preliminary data.</text>
</comment>
<dbReference type="EMBL" id="MHQS01000010">
    <property type="protein sequence ID" value="OHA08852.1"/>
    <property type="molecule type" value="Genomic_DNA"/>
</dbReference>